<gene>
    <name evidence="2" type="ORF">CFAM422_002562</name>
</gene>
<evidence type="ECO:0000256" key="1">
    <source>
        <dbReference type="SAM" id="SignalP"/>
    </source>
</evidence>
<evidence type="ECO:0000313" key="2">
    <source>
        <dbReference type="EMBL" id="KAF3074867.1"/>
    </source>
</evidence>
<feature type="signal peptide" evidence="1">
    <location>
        <begin position="1"/>
        <end position="19"/>
    </location>
</feature>
<keyword evidence="3" id="KW-1185">Reference proteome</keyword>
<feature type="chain" id="PRO_5040291755" description="SSCRP protein" evidence="1">
    <location>
        <begin position="20"/>
        <end position="142"/>
    </location>
</feature>
<evidence type="ECO:0008006" key="4">
    <source>
        <dbReference type="Google" id="ProtNLM"/>
    </source>
</evidence>
<dbReference type="Proteomes" id="UP000801864">
    <property type="component" value="Unassembled WGS sequence"/>
</dbReference>
<comment type="caution">
    <text evidence="2">The sequence shown here is derived from an EMBL/GenBank/DDBJ whole genome shotgun (WGS) entry which is preliminary data.</text>
</comment>
<accession>A0A9P5CHR9</accession>
<sequence length="142" mass="15866">MQLFAVFAAATTLIAGSNALFIPRNIHVADFRLYSAEGCHDGNLGVWTVIDDDFKNGECKGLNDSEPKSLSLTDINKGCTCKETHERWNAQSKTLFILTRNLAVTAYTDDKCTKGKKDFTKGHCFDNKAGWKAWSMKCDYKD</sequence>
<name>A0A9P5CHR9_9HYPO</name>
<organism evidence="2 3">
    <name type="scientific">Trichoderma lentiforme</name>
    <dbReference type="NCBI Taxonomy" id="1567552"/>
    <lineage>
        <taxon>Eukaryota</taxon>
        <taxon>Fungi</taxon>
        <taxon>Dikarya</taxon>
        <taxon>Ascomycota</taxon>
        <taxon>Pezizomycotina</taxon>
        <taxon>Sordariomycetes</taxon>
        <taxon>Hypocreomycetidae</taxon>
        <taxon>Hypocreales</taxon>
        <taxon>Hypocreaceae</taxon>
        <taxon>Trichoderma</taxon>
    </lineage>
</organism>
<evidence type="ECO:0000313" key="3">
    <source>
        <dbReference type="Proteomes" id="UP000801864"/>
    </source>
</evidence>
<reference evidence="2 3" key="1">
    <citation type="submission" date="2018-06" db="EMBL/GenBank/DDBJ databases">
        <title>Genome analysis of cellulolytic fungus Trichoderma lentiforme CFAM-422.</title>
        <authorList>
            <person name="Steindorff A.S."/>
            <person name="Formighieri E.F."/>
            <person name="Midorikawa G.E.O."/>
            <person name="Tamietti M.S."/>
            <person name="Ramos E.Z."/>
            <person name="Silva A.S."/>
            <person name="Bon E.P.S."/>
            <person name="Mendes T.D."/>
            <person name="Damaso M.C.T."/>
            <person name="Favaro L.C.L."/>
        </authorList>
    </citation>
    <scope>NUCLEOTIDE SEQUENCE [LARGE SCALE GENOMIC DNA]</scope>
    <source>
        <strain evidence="2 3">CFAM-422</strain>
    </source>
</reference>
<dbReference type="AlphaFoldDB" id="A0A9P5CHR9"/>
<protein>
    <recommendedName>
        <fullName evidence="4">SSCRP protein</fullName>
    </recommendedName>
</protein>
<dbReference type="EMBL" id="QLNT01000004">
    <property type="protein sequence ID" value="KAF3074867.1"/>
    <property type="molecule type" value="Genomic_DNA"/>
</dbReference>
<keyword evidence="1" id="KW-0732">Signal</keyword>
<proteinExistence type="predicted"/>